<dbReference type="EMBL" id="MU006228">
    <property type="protein sequence ID" value="KAF2825295.1"/>
    <property type="molecule type" value="Genomic_DNA"/>
</dbReference>
<feature type="compositionally biased region" description="Basic and acidic residues" evidence="2">
    <location>
        <begin position="247"/>
        <end position="274"/>
    </location>
</feature>
<feature type="compositionally biased region" description="Basic and acidic residues" evidence="2">
    <location>
        <begin position="581"/>
        <end position="596"/>
    </location>
</feature>
<keyword evidence="1" id="KW-0175">Coiled coil</keyword>
<reference evidence="3" key="1">
    <citation type="journal article" date="2020" name="Stud. Mycol.">
        <title>101 Dothideomycetes genomes: a test case for predicting lifestyles and emergence of pathogens.</title>
        <authorList>
            <person name="Haridas S."/>
            <person name="Albert R."/>
            <person name="Binder M."/>
            <person name="Bloem J."/>
            <person name="Labutti K."/>
            <person name="Salamov A."/>
            <person name="Andreopoulos B."/>
            <person name="Baker S."/>
            <person name="Barry K."/>
            <person name="Bills G."/>
            <person name="Bluhm B."/>
            <person name="Cannon C."/>
            <person name="Castanera R."/>
            <person name="Culley D."/>
            <person name="Daum C."/>
            <person name="Ezra D."/>
            <person name="Gonzalez J."/>
            <person name="Henrissat B."/>
            <person name="Kuo A."/>
            <person name="Liang C."/>
            <person name="Lipzen A."/>
            <person name="Lutzoni F."/>
            <person name="Magnuson J."/>
            <person name="Mondo S."/>
            <person name="Nolan M."/>
            <person name="Ohm R."/>
            <person name="Pangilinan J."/>
            <person name="Park H.-J."/>
            <person name="Ramirez L."/>
            <person name="Alfaro M."/>
            <person name="Sun H."/>
            <person name="Tritt A."/>
            <person name="Yoshinaga Y."/>
            <person name="Zwiers L.-H."/>
            <person name="Turgeon B."/>
            <person name="Goodwin S."/>
            <person name="Spatafora J."/>
            <person name="Crous P."/>
            <person name="Grigoriev I."/>
        </authorList>
    </citation>
    <scope>NUCLEOTIDE SEQUENCE</scope>
    <source>
        <strain evidence="3">CBS 113818</strain>
    </source>
</reference>
<feature type="coiled-coil region" evidence="1">
    <location>
        <begin position="448"/>
        <end position="482"/>
    </location>
</feature>
<protein>
    <submittedName>
        <fullName evidence="3">Uncharacterized protein</fullName>
    </submittedName>
</protein>
<feature type="region of interest" description="Disordered" evidence="2">
    <location>
        <begin position="1"/>
        <end position="109"/>
    </location>
</feature>
<feature type="region of interest" description="Disordered" evidence="2">
    <location>
        <begin position="532"/>
        <end position="620"/>
    </location>
</feature>
<organism evidence="3 4">
    <name type="scientific">Ophiobolus disseminans</name>
    <dbReference type="NCBI Taxonomy" id="1469910"/>
    <lineage>
        <taxon>Eukaryota</taxon>
        <taxon>Fungi</taxon>
        <taxon>Dikarya</taxon>
        <taxon>Ascomycota</taxon>
        <taxon>Pezizomycotina</taxon>
        <taxon>Dothideomycetes</taxon>
        <taxon>Pleosporomycetidae</taxon>
        <taxon>Pleosporales</taxon>
        <taxon>Pleosporineae</taxon>
        <taxon>Phaeosphaeriaceae</taxon>
        <taxon>Ophiobolus</taxon>
    </lineage>
</organism>
<evidence type="ECO:0000256" key="1">
    <source>
        <dbReference type="SAM" id="Coils"/>
    </source>
</evidence>
<proteinExistence type="predicted"/>
<gene>
    <name evidence="3" type="ORF">CC86DRAFT_407514</name>
</gene>
<feature type="compositionally biased region" description="Basic and acidic residues" evidence="2">
    <location>
        <begin position="89"/>
        <end position="109"/>
    </location>
</feature>
<feature type="region of interest" description="Disordered" evidence="2">
    <location>
        <begin position="247"/>
        <end position="322"/>
    </location>
</feature>
<accession>A0A6A6ZY96</accession>
<dbReference type="Proteomes" id="UP000799424">
    <property type="component" value="Unassembled WGS sequence"/>
</dbReference>
<name>A0A6A6ZY96_9PLEO</name>
<evidence type="ECO:0000313" key="3">
    <source>
        <dbReference type="EMBL" id="KAF2825295.1"/>
    </source>
</evidence>
<feature type="compositionally biased region" description="Polar residues" evidence="2">
    <location>
        <begin position="597"/>
        <end position="608"/>
    </location>
</feature>
<feature type="compositionally biased region" description="Low complexity" evidence="2">
    <location>
        <begin position="1"/>
        <end position="15"/>
    </location>
</feature>
<evidence type="ECO:0000313" key="4">
    <source>
        <dbReference type="Proteomes" id="UP000799424"/>
    </source>
</evidence>
<sequence length="630" mass="72141">MPPNNNKKQAANPRKPNLRSQGNMASAAVEESHREDEEPELLENETAGASGVEGELQQEQGHQNQDETQDVDQDIPDPREQESEQLQDQDARESQSKQQQDKKENELREMREIEAALRDMKKAWSTSDPRKMINPKTWLKSLGRNPNPKFELHVLRDFAELARESQIIHPKDHRRSFLKRWIEDFWSKRNHSHEVQRVRGKENKKIGMNWTAKQINMGEDLREMSRLLREQGLQAVKAKEERWKRAEEQELKRKEEEEEAKRIAEGRQDTEPTSRNHTRTQPRRSINITPLAKKRAQEEEAASQDRNKKRRIECPSPDRNEPTVLEHTIMRTDLQRFWNLFGDQGQAAIPRLMRADAWTGTIDTWGCQGVVLEQLWRIGNITQGRHMDVIARFRDIVESRRDGRLIGTDLDDVYEWFRTNGEGQGEDVAATRPLRSHSPATIARVAQFYQARLRLERAEAELEAANADLAAARSRIMQARVEQDKWNARLHDLNRGGDGDGDGDEERWHLAHSVKSSKKHSLVILHPHFDISVLNDDSPDTSHAMRKDKAGTSSGNIDNHDGGIGSSAVRKRIPNAEELGDERAGSELDSTGDKELTNNNQVMTQADQNGGPPSPPAEFRDALKAKIIKN</sequence>
<feature type="compositionally biased region" description="Basic and acidic residues" evidence="2">
    <location>
        <begin position="295"/>
        <end position="321"/>
    </location>
</feature>
<keyword evidence="4" id="KW-1185">Reference proteome</keyword>
<evidence type="ECO:0000256" key="2">
    <source>
        <dbReference type="SAM" id="MobiDB-lite"/>
    </source>
</evidence>
<dbReference type="AlphaFoldDB" id="A0A6A6ZY96"/>